<protein>
    <recommendedName>
        <fullName evidence="4">RNase H type-1 domain-containing protein</fullName>
    </recommendedName>
</protein>
<reference evidence="2 3" key="1">
    <citation type="journal article" date="2016" name="G3 (Bethesda)">
        <title>First Draft Assembly and Annotation of the Genome of a California Endemic Oak Quercus lobata Nee (Fagaceae).</title>
        <authorList>
            <person name="Sork V.L."/>
            <person name="Fitz-Gibbon S.T."/>
            <person name="Puiu D."/>
            <person name="Crepeau M."/>
            <person name="Gugger P.F."/>
            <person name="Sherman R."/>
            <person name="Stevens K."/>
            <person name="Langley C.H."/>
            <person name="Pellegrini M."/>
            <person name="Salzberg S.L."/>
        </authorList>
    </citation>
    <scope>NUCLEOTIDE SEQUENCE [LARGE SCALE GENOMIC DNA]</scope>
    <source>
        <strain evidence="2 3">cv. SW786</strain>
    </source>
</reference>
<dbReference type="EMBL" id="LRBV02000008">
    <property type="status" value="NOT_ANNOTATED_CDS"/>
    <property type="molecule type" value="Genomic_DNA"/>
</dbReference>
<name>A0A7N2MA99_QUELO</name>
<accession>A0A7N2MA99</accession>
<reference evidence="2" key="2">
    <citation type="submission" date="2021-01" db="UniProtKB">
        <authorList>
            <consortium name="EnsemblPlants"/>
        </authorList>
    </citation>
    <scope>IDENTIFICATION</scope>
</reference>
<organism evidence="2 3">
    <name type="scientific">Quercus lobata</name>
    <name type="common">Valley oak</name>
    <dbReference type="NCBI Taxonomy" id="97700"/>
    <lineage>
        <taxon>Eukaryota</taxon>
        <taxon>Viridiplantae</taxon>
        <taxon>Streptophyta</taxon>
        <taxon>Embryophyta</taxon>
        <taxon>Tracheophyta</taxon>
        <taxon>Spermatophyta</taxon>
        <taxon>Magnoliopsida</taxon>
        <taxon>eudicotyledons</taxon>
        <taxon>Gunneridae</taxon>
        <taxon>Pentapetalae</taxon>
        <taxon>rosids</taxon>
        <taxon>fabids</taxon>
        <taxon>Fagales</taxon>
        <taxon>Fagaceae</taxon>
        <taxon>Quercus</taxon>
    </lineage>
</organism>
<feature type="signal peptide" evidence="1">
    <location>
        <begin position="1"/>
        <end position="18"/>
    </location>
</feature>
<evidence type="ECO:0008006" key="4">
    <source>
        <dbReference type="Google" id="ProtNLM"/>
    </source>
</evidence>
<dbReference type="EnsemblPlants" id="QL08p018897:mrna">
    <property type="protein sequence ID" value="QL08p018897:mrna"/>
    <property type="gene ID" value="QL08p018897"/>
</dbReference>
<evidence type="ECO:0000313" key="3">
    <source>
        <dbReference type="Proteomes" id="UP000594261"/>
    </source>
</evidence>
<dbReference type="InParanoid" id="A0A7N2MA99"/>
<dbReference type="Proteomes" id="UP000594261">
    <property type="component" value="Chromosome 8"/>
</dbReference>
<dbReference type="AlphaFoldDB" id="A0A7N2MA99"/>
<keyword evidence="1" id="KW-0732">Signal</keyword>
<keyword evidence="3" id="KW-1185">Reference proteome</keyword>
<sequence>MFALYFLILCCTSGSCPALPEDPGPLRISGLWQPLVWNVKQMTDDSLASMIKNDMEELGRRTTAQIARWTKDYLEEFQTANHRPQHFQHQQTTSWSLPHPQWYKINVDGAIFESLNEVGIGVIIRDHYGLVTA</sequence>
<feature type="chain" id="PRO_5029805871" description="RNase H type-1 domain-containing protein" evidence="1">
    <location>
        <begin position="19"/>
        <end position="133"/>
    </location>
</feature>
<evidence type="ECO:0000313" key="2">
    <source>
        <dbReference type="EnsemblPlants" id="QL08p018897:mrna"/>
    </source>
</evidence>
<dbReference type="Gramene" id="QL08p018897:mrna">
    <property type="protein sequence ID" value="QL08p018897:mrna"/>
    <property type="gene ID" value="QL08p018897"/>
</dbReference>
<proteinExistence type="predicted"/>
<evidence type="ECO:0000256" key="1">
    <source>
        <dbReference type="SAM" id="SignalP"/>
    </source>
</evidence>